<gene>
    <name evidence="2" type="ORF">BaOVIS_011900</name>
</gene>
<keyword evidence="3" id="KW-1185">Reference proteome</keyword>
<organism evidence="2 3">
    <name type="scientific">Babesia ovis</name>
    <dbReference type="NCBI Taxonomy" id="5869"/>
    <lineage>
        <taxon>Eukaryota</taxon>
        <taxon>Sar</taxon>
        <taxon>Alveolata</taxon>
        <taxon>Apicomplexa</taxon>
        <taxon>Aconoidasida</taxon>
        <taxon>Piroplasmida</taxon>
        <taxon>Babesiidae</taxon>
        <taxon>Babesia</taxon>
    </lineage>
</organism>
<keyword evidence="2" id="KW-0378">Hydrolase</keyword>
<evidence type="ECO:0000256" key="1">
    <source>
        <dbReference type="SAM" id="MobiDB-lite"/>
    </source>
</evidence>
<dbReference type="Proteomes" id="UP001057455">
    <property type="component" value="Unassembled WGS sequence"/>
</dbReference>
<reference evidence="2" key="1">
    <citation type="submission" date="2019-12" db="EMBL/GenBank/DDBJ databases">
        <title>Genome sequence of Babesia ovis.</title>
        <authorList>
            <person name="Yamagishi J."/>
            <person name="Sevinc F."/>
            <person name="Xuan X."/>
        </authorList>
    </citation>
    <scope>NUCLEOTIDE SEQUENCE</scope>
    <source>
        <strain evidence="2">Selcuk</strain>
    </source>
</reference>
<dbReference type="AlphaFoldDB" id="A0A9W5WUD0"/>
<feature type="compositionally biased region" description="Polar residues" evidence="1">
    <location>
        <begin position="16"/>
        <end position="29"/>
    </location>
</feature>
<proteinExistence type="predicted"/>
<evidence type="ECO:0000313" key="3">
    <source>
        <dbReference type="Proteomes" id="UP001057455"/>
    </source>
</evidence>
<comment type="caution">
    <text evidence="2">The sequence shown here is derived from an EMBL/GenBank/DDBJ whole genome shotgun (WGS) entry which is preliminary data.</text>
</comment>
<sequence>MPQTTNNGYMPDQKMSGGQNHGYQSSPSYIETKDNKITEKLRKMVPKAIRKRFQREDKTAWGKVKKAGRVVKRAVVEGAKYIKKAVQRAAKAVKHKINTGRWKPSRVLSDYE</sequence>
<name>A0A9W5WUD0_BABOV</name>
<dbReference type="GO" id="GO:0016787">
    <property type="term" value="F:hydrolase activity"/>
    <property type="evidence" value="ECO:0007669"/>
    <property type="project" value="UniProtKB-KW"/>
</dbReference>
<evidence type="ECO:0000313" key="2">
    <source>
        <dbReference type="EMBL" id="GFE53786.1"/>
    </source>
</evidence>
<dbReference type="EMBL" id="BLIY01000007">
    <property type="protein sequence ID" value="GFE53786.1"/>
    <property type="molecule type" value="Genomic_DNA"/>
</dbReference>
<feature type="region of interest" description="Disordered" evidence="1">
    <location>
        <begin position="1"/>
        <end position="34"/>
    </location>
</feature>
<accession>A0A9W5WUD0</accession>
<protein>
    <submittedName>
        <fullName evidence="2">Alpha beta hydrolase, putative</fullName>
    </submittedName>
</protein>